<keyword evidence="5" id="KW-0472">Membrane</keyword>
<evidence type="ECO:0000256" key="1">
    <source>
        <dbReference type="ARBA" id="ARBA00004370"/>
    </source>
</evidence>
<dbReference type="InterPro" id="IPR054549">
    <property type="entry name" value="UVB_sens_RUS_dom"/>
</dbReference>
<dbReference type="PANTHER" id="PTHR12770:SF31">
    <property type="entry name" value="RUS FAMILY MEMBER 1"/>
    <property type="match status" value="1"/>
</dbReference>
<dbReference type="WBParaSite" id="nRc.2.0.1.t42804-RA">
    <property type="protein sequence ID" value="nRc.2.0.1.t42804-RA"/>
    <property type="gene ID" value="nRc.2.0.1.g42804"/>
</dbReference>
<evidence type="ECO:0000256" key="4">
    <source>
        <dbReference type="ARBA" id="ARBA00022989"/>
    </source>
</evidence>
<evidence type="ECO:0000256" key="5">
    <source>
        <dbReference type="ARBA" id="ARBA00023136"/>
    </source>
</evidence>
<accession>A0A915KXA5</accession>
<dbReference type="InterPro" id="IPR006968">
    <property type="entry name" value="RUS_fam"/>
</dbReference>
<organism evidence="7 8">
    <name type="scientific">Romanomermis culicivorax</name>
    <name type="common">Nematode worm</name>
    <dbReference type="NCBI Taxonomy" id="13658"/>
    <lineage>
        <taxon>Eukaryota</taxon>
        <taxon>Metazoa</taxon>
        <taxon>Ecdysozoa</taxon>
        <taxon>Nematoda</taxon>
        <taxon>Enoplea</taxon>
        <taxon>Dorylaimia</taxon>
        <taxon>Mermithida</taxon>
        <taxon>Mermithoidea</taxon>
        <taxon>Mermithidae</taxon>
        <taxon>Romanomermis</taxon>
    </lineage>
</organism>
<keyword evidence="4" id="KW-1133">Transmembrane helix</keyword>
<evidence type="ECO:0000313" key="7">
    <source>
        <dbReference type="Proteomes" id="UP000887565"/>
    </source>
</evidence>
<dbReference type="AlphaFoldDB" id="A0A915KXA5"/>
<comment type="subcellular location">
    <subcellularLocation>
        <location evidence="1">Membrane</location>
    </subcellularLocation>
</comment>
<dbReference type="GO" id="GO:0016020">
    <property type="term" value="C:membrane"/>
    <property type="evidence" value="ECO:0007669"/>
    <property type="project" value="UniProtKB-SubCell"/>
</dbReference>
<dbReference type="Pfam" id="PF04884">
    <property type="entry name" value="UVB_sens_prot"/>
    <property type="match status" value="1"/>
</dbReference>
<dbReference type="PANTHER" id="PTHR12770">
    <property type="entry name" value="RUS1 FAMILY PROTEIN C16ORF58"/>
    <property type="match status" value="1"/>
</dbReference>
<dbReference type="OMA" id="WRLMADI"/>
<evidence type="ECO:0000256" key="3">
    <source>
        <dbReference type="ARBA" id="ARBA00022692"/>
    </source>
</evidence>
<evidence type="ECO:0000313" key="8">
    <source>
        <dbReference type="WBParaSite" id="nRc.2.0.1.t42804-RA"/>
    </source>
</evidence>
<comment type="similarity">
    <text evidence="2">Belongs to the RUS1 family.</text>
</comment>
<feature type="domain" description="Protein root UVB sensitive/RUS" evidence="6">
    <location>
        <begin position="45"/>
        <end position="160"/>
    </location>
</feature>
<keyword evidence="7" id="KW-1185">Reference proteome</keyword>
<reference evidence="8" key="1">
    <citation type="submission" date="2022-11" db="UniProtKB">
        <authorList>
            <consortium name="WormBaseParasite"/>
        </authorList>
    </citation>
    <scope>IDENTIFICATION</scope>
</reference>
<name>A0A915KXA5_ROMCU</name>
<sequence length="161" mass="18227">MGKSTNEKIVNEFYGNRKRSTFVLDVNSRRRPLVERHRQVEYSLKVIFMEIFLPQGYPESVTTDYSEYQAWDTAQAFCSSITGTLATEAILKGVGVGDQSATALAATLTWLLRDGSGMVGRIIFAWLKGTDLDACSKQWRLMADILNDLSFFIDFISPYFK</sequence>
<evidence type="ECO:0000256" key="2">
    <source>
        <dbReference type="ARBA" id="ARBA00007558"/>
    </source>
</evidence>
<proteinExistence type="inferred from homology"/>
<protein>
    <recommendedName>
        <fullName evidence="6">Protein root UVB sensitive/RUS domain-containing protein</fullName>
    </recommendedName>
</protein>
<keyword evidence="3" id="KW-0812">Transmembrane</keyword>
<dbReference type="Proteomes" id="UP000887565">
    <property type="component" value="Unplaced"/>
</dbReference>
<evidence type="ECO:0000259" key="6">
    <source>
        <dbReference type="Pfam" id="PF04884"/>
    </source>
</evidence>